<comment type="caution">
    <text evidence="1">The sequence shown here is derived from an EMBL/GenBank/DDBJ whole genome shotgun (WGS) entry which is preliminary data.</text>
</comment>
<reference evidence="1" key="1">
    <citation type="submission" date="2023-10" db="EMBL/GenBank/DDBJ databases">
        <authorList>
            <person name="Chen Y."/>
            <person name="Shah S."/>
            <person name="Dougan E. K."/>
            <person name="Thang M."/>
            <person name="Chan C."/>
        </authorList>
    </citation>
    <scope>NUCLEOTIDE SEQUENCE [LARGE SCALE GENOMIC DNA]</scope>
</reference>
<name>A0ABN9UEF7_9DINO</name>
<proteinExistence type="predicted"/>
<organism evidence="1 2">
    <name type="scientific">Prorocentrum cordatum</name>
    <dbReference type="NCBI Taxonomy" id="2364126"/>
    <lineage>
        <taxon>Eukaryota</taxon>
        <taxon>Sar</taxon>
        <taxon>Alveolata</taxon>
        <taxon>Dinophyceae</taxon>
        <taxon>Prorocentrales</taxon>
        <taxon>Prorocentraceae</taxon>
        <taxon>Prorocentrum</taxon>
    </lineage>
</organism>
<dbReference type="EMBL" id="CAUYUJ010015713">
    <property type="protein sequence ID" value="CAK0857237.1"/>
    <property type="molecule type" value="Genomic_DNA"/>
</dbReference>
<sequence>MVKALHDRKAEGEDVGLSTSGPPFTTAFCMTTRALLLMTPDEIQQKVEEHFNPHLKEESMQYIGMIRHFTVRAPRGPGPKKLEDTVRLQYALGPNPLSSEVNWFLDAALTDLKATQPIRSDRWRDRSQPGCSVAVSECAAAVQRQRAISRAARERLGGTSRAN</sequence>
<keyword evidence="2" id="KW-1185">Reference proteome</keyword>
<protein>
    <submittedName>
        <fullName evidence="1">Uncharacterized protein</fullName>
    </submittedName>
</protein>
<accession>A0ABN9UEF7</accession>
<dbReference type="Proteomes" id="UP001189429">
    <property type="component" value="Unassembled WGS sequence"/>
</dbReference>
<gene>
    <name evidence="1" type="ORF">PCOR1329_LOCUS47406</name>
</gene>
<evidence type="ECO:0000313" key="1">
    <source>
        <dbReference type="EMBL" id="CAK0857237.1"/>
    </source>
</evidence>
<evidence type="ECO:0000313" key="2">
    <source>
        <dbReference type="Proteomes" id="UP001189429"/>
    </source>
</evidence>